<dbReference type="EMBL" id="BGOW01000006">
    <property type="protein sequence ID" value="GBL45170.1"/>
    <property type="molecule type" value="Genomic_DNA"/>
</dbReference>
<name>A0A401JCA1_9PROT</name>
<evidence type="ECO:0000256" key="1">
    <source>
        <dbReference type="ARBA" id="ARBA00022448"/>
    </source>
</evidence>
<dbReference type="GO" id="GO:0046872">
    <property type="term" value="F:metal ion binding"/>
    <property type="evidence" value="ECO:0007669"/>
    <property type="project" value="UniProtKB-KW"/>
</dbReference>
<evidence type="ECO:0000313" key="6">
    <source>
        <dbReference type="EMBL" id="GBL45170.1"/>
    </source>
</evidence>
<dbReference type="GO" id="GO:0020037">
    <property type="term" value="F:heme binding"/>
    <property type="evidence" value="ECO:0007669"/>
    <property type="project" value="InterPro"/>
</dbReference>
<accession>A0A401JCA1</accession>
<dbReference type="Pfam" id="PF01152">
    <property type="entry name" value="Bac_globin"/>
    <property type="match status" value="1"/>
</dbReference>
<dbReference type="InterPro" id="IPR009050">
    <property type="entry name" value="Globin-like_sf"/>
</dbReference>
<sequence length="151" mass="17514">MWQTLQHETTPPSRMPVIMNAAIVNANPHYARLGGAEAVRGLVDRFYDLMDEDPDYYGIRKLHPQDLGESRNKLYWFLSEWMGGPALFAEHIGQPFLRRRHAHFAIGMSERDQWMACMVRAMHDVGLAPDLRTELQQALFKTADFMRNQPE</sequence>
<dbReference type="AlphaFoldDB" id="A0A401JCA1"/>
<dbReference type="InterPro" id="IPR001486">
    <property type="entry name" value="Hemoglobin_trunc"/>
</dbReference>
<reference evidence="6 7" key="1">
    <citation type="journal article" date="2019" name="Front. Microbiol.">
        <title>Genomes of Neutrophilic Sulfur-Oxidizing Chemolithoautotrophs Representing 9 Proteobacterial Species From 8 Genera.</title>
        <authorList>
            <person name="Watanabe T."/>
            <person name="Kojima H."/>
            <person name="Umezawa K."/>
            <person name="Hori C."/>
            <person name="Takasuka T.E."/>
            <person name="Kato Y."/>
            <person name="Fukui M."/>
        </authorList>
    </citation>
    <scope>NUCLEOTIDE SEQUENCE [LARGE SCALE GENOMIC DNA]</scope>
    <source>
        <strain evidence="6 7">TTN</strain>
    </source>
</reference>
<gene>
    <name evidence="6" type="ORF">SFMTTN_0974</name>
</gene>
<keyword evidence="3" id="KW-0479">Metal-binding</keyword>
<proteinExistence type="inferred from homology"/>
<comment type="similarity">
    <text evidence="5">Belongs to the truncated hemoglobin family. Group II subfamily.</text>
</comment>
<evidence type="ECO:0000256" key="2">
    <source>
        <dbReference type="ARBA" id="ARBA00022617"/>
    </source>
</evidence>
<keyword evidence="2" id="KW-0349">Heme</keyword>
<protein>
    <submittedName>
        <fullName evidence="6">Hemoglobin-like protein HbO</fullName>
    </submittedName>
</protein>
<keyword evidence="1" id="KW-0813">Transport</keyword>
<comment type="caution">
    <text evidence="6">The sequence shown here is derived from an EMBL/GenBank/DDBJ whole genome shotgun (WGS) entry which is preliminary data.</text>
</comment>
<dbReference type="InterPro" id="IPR044203">
    <property type="entry name" value="GlbO/GLB3-like"/>
</dbReference>
<evidence type="ECO:0000256" key="5">
    <source>
        <dbReference type="ARBA" id="ARBA00034496"/>
    </source>
</evidence>
<evidence type="ECO:0000313" key="7">
    <source>
        <dbReference type="Proteomes" id="UP000286806"/>
    </source>
</evidence>
<dbReference type="PANTHER" id="PTHR47366:SF1">
    <property type="entry name" value="TWO-ON-TWO HEMOGLOBIN-3"/>
    <property type="match status" value="1"/>
</dbReference>
<organism evidence="6 7">
    <name type="scientific">Sulfuriferula multivorans</name>
    <dbReference type="NCBI Taxonomy" id="1559896"/>
    <lineage>
        <taxon>Bacteria</taxon>
        <taxon>Pseudomonadati</taxon>
        <taxon>Pseudomonadota</taxon>
        <taxon>Betaproteobacteria</taxon>
        <taxon>Nitrosomonadales</taxon>
        <taxon>Sulfuricellaceae</taxon>
        <taxon>Sulfuriferula</taxon>
    </lineage>
</organism>
<dbReference type="GO" id="GO:0019825">
    <property type="term" value="F:oxygen binding"/>
    <property type="evidence" value="ECO:0007669"/>
    <property type="project" value="InterPro"/>
</dbReference>
<keyword evidence="7" id="KW-1185">Reference proteome</keyword>
<dbReference type="GO" id="GO:0005344">
    <property type="term" value="F:oxygen carrier activity"/>
    <property type="evidence" value="ECO:0007669"/>
    <property type="project" value="InterPro"/>
</dbReference>
<dbReference type="InterPro" id="IPR012292">
    <property type="entry name" value="Globin/Proto"/>
</dbReference>
<dbReference type="Gene3D" id="1.10.490.10">
    <property type="entry name" value="Globins"/>
    <property type="match status" value="1"/>
</dbReference>
<evidence type="ECO:0000256" key="3">
    <source>
        <dbReference type="ARBA" id="ARBA00022723"/>
    </source>
</evidence>
<dbReference type="CDD" id="cd14773">
    <property type="entry name" value="TrHb2_PhHbO-like_O"/>
    <property type="match status" value="1"/>
</dbReference>
<dbReference type="SUPFAM" id="SSF46458">
    <property type="entry name" value="Globin-like"/>
    <property type="match status" value="1"/>
</dbReference>
<evidence type="ECO:0000256" key="4">
    <source>
        <dbReference type="ARBA" id="ARBA00023004"/>
    </source>
</evidence>
<dbReference type="PANTHER" id="PTHR47366">
    <property type="entry name" value="TWO-ON-TWO HEMOGLOBIN-3"/>
    <property type="match status" value="1"/>
</dbReference>
<keyword evidence="4" id="KW-0408">Iron</keyword>
<dbReference type="Proteomes" id="UP000286806">
    <property type="component" value="Unassembled WGS sequence"/>
</dbReference>